<name>A0A5J5E532_9BIFI</name>
<dbReference type="RefSeq" id="WP_150353508.1">
    <property type="nucleotide sequence ID" value="NZ_RZNZ01000001.1"/>
</dbReference>
<feature type="transmembrane region" description="Helical" evidence="1">
    <location>
        <begin position="349"/>
        <end position="367"/>
    </location>
</feature>
<protein>
    <submittedName>
        <fullName evidence="3">Uncharacterized protein</fullName>
    </submittedName>
</protein>
<feature type="transmembrane region" description="Helical" evidence="1">
    <location>
        <begin position="124"/>
        <end position="145"/>
    </location>
</feature>
<evidence type="ECO:0000256" key="1">
    <source>
        <dbReference type="SAM" id="Phobius"/>
    </source>
</evidence>
<evidence type="ECO:0000313" key="2">
    <source>
        <dbReference type="EMBL" id="KAA8822613.1"/>
    </source>
</evidence>
<reference evidence="4 5" key="1">
    <citation type="journal article" date="2019" name="Syst. Appl. Microbiol.">
        <title>Characterization of Bifidobacterium species in feaces of the Egyptian fruit bat: Description of B. vespertilionis sp. nov. and B. rousetti sp. nov.</title>
        <authorList>
            <person name="Modesto M."/>
            <person name="Satti M."/>
            <person name="Watanabe K."/>
            <person name="Puglisi E."/>
            <person name="Morelli L."/>
            <person name="Huang C.-H."/>
            <person name="Liou J.-S."/>
            <person name="Miyashita M."/>
            <person name="Tamura T."/>
            <person name="Saito S."/>
            <person name="Mori K."/>
            <person name="Huang L."/>
            <person name="Sciavilla P."/>
            <person name="Sandri C."/>
            <person name="Spiezio C."/>
            <person name="Vitali F."/>
            <person name="Cavalieri D."/>
            <person name="Perpetuini G."/>
            <person name="Tofalo R."/>
            <person name="Bonetti A."/>
            <person name="Arita M."/>
            <person name="Mattarelli P."/>
        </authorList>
    </citation>
    <scope>NUCLEOTIDE SEQUENCE [LARGE SCALE GENOMIC DNA]</scope>
    <source>
        <strain evidence="2 5">RST16</strain>
        <strain evidence="3 4">RST8</strain>
    </source>
</reference>
<dbReference type="EMBL" id="RZNZ01000001">
    <property type="protein sequence ID" value="KAA8822613.1"/>
    <property type="molecule type" value="Genomic_DNA"/>
</dbReference>
<evidence type="ECO:0000313" key="4">
    <source>
        <dbReference type="Proteomes" id="UP000345527"/>
    </source>
</evidence>
<keyword evidence="1" id="KW-0812">Transmembrane</keyword>
<comment type="caution">
    <text evidence="3">The sequence shown here is derived from an EMBL/GenBank/DDBJ whole genome shotgun (WGS) entry which is preliminary data.</text>
</comment>
<evidence type="ECO:0000313" key="3">
    <source>
        <dbReference type="EMBL" id="KAA8824102.1"/>
    </source>
</evidence>
<feature type="transmembrane region" description="Helical" evidence="1">
    <location>
        <begin position="373"/>
        <end position="394"/>
    </location>
</feature>
<proteinExistence type="predicted"/>
<keyword evidence="1" id="KW-1133">Transmembrane helix</keyword>
<evidence type="ECO:0000313" key="5">
    <source>
        <dbReference type="Proteomes" id="UP000374630"/>
    </source>
</evidence>
<gene>
    <name evidence="3" type="ORF">EM848_02915</name>
    <name evidence="2" type="ORF">EMO90_01120</name>
</gene>
<accession>A0A5J5E532</accession>
<keyword evidence="5" id="KW-1185">Reference proteome</keyword>
<sequence>MTDNTRNGNAASAMDNEQLFDAYRRVRGRKDDRRWAMDAAYALLFDQHASAARVHEALAVQLETFRNIVKDGDGSGDANGTIGTLAVLLGAPEQWAAQRADLWREEGIDAFDYDDTAPLSLRDVLVYAFGFGALATALFWFFMLFRVQDWGAAHMVWRALLPSPMTMGRDGGTLSMGWVAWSGPALPLVIALGVTLINAVYRCVLSAKSFALAVIAAGAVFIVSVAAGSALAMAADAGPRMGMGWMPVAAIAYGLIAYAVSRLWKVPAGRGAETVADDLLLGDDEWLAELTGLLRERNDMTDRDVARIRDEARAHASQSNASLVEEFGSPREYAHRFTPTPVSAGRETVYWAFAVIFAVIGIVWHAVAGETASWWSVAQLAMFLIAFGLALHAWHRRKSEAKGE</sequence>
<dbReference type="EMBL" id="RZOA01000004">
    <property type="protein sequence ID" value="KAA8824102.1"/>
    <property type="molecule type" value="Genomic_DNA"/>
</dbReference>
<feature type="transmembrane region" description="Helical" evidence="1">
    <location>
        <begin position="178"/>
        <end position="201"/>
    </location>
</feature>
<dbReference type="OrthoDB" id="3231244at2"/>
<dbReference type="Proteomes" id="UP000345527">
    <property type="component" value="Unassembled WGS sequence"/>
</dbReference>
<feature type="transmembrane region" description="Helical" evidence="1">
    <location>
        <begin position="210"/>
        <end position="235"/>
    </location>
</feature>
<keyword evidence="1" id="KW-0472">Membrane</keyword>
<dbReference type="Proteomes" id="UP000374630">
    <property type="component" value="Unassembled WGS sequence"/>
</dbReference>
<organism evidence="3 4">
    <name type="scientific">Bifidobacterium vespertilionis</name>
    <dbReference type="NCBI Taxonomy" id="2562524"/>
    <lineage>
        <taxon>Bacteria</taxon>
        <taxon>Bacillati</taxon>
        <taxon>Actinomycetota</taxon>
        <taxon>Actinomycetes</taxon>
        <taxon>Bifidobacteriales</taxon>
        <taxon>Bifidobacteriaceae</taxon>
        <taxon>Bifidobacterium</taxon>
    </lineage>
</organism>
<feature type="transmembrane region" description="Helical" evidence="1">
    <location>
        <begin position="241"/>
        <end position="260"/>
    </location>
</feature>
<dbReference type="AlphaFoldDB" id="A0A5J5E532"/>